<proteinExistence type="inferred from homology"/>
<evidence type="ECO:0000256" key="1">
    <source>
        <dbReference type="ARBA" id="ARBA00006765"/>
    </source>
</evidence>
<protein>
    <submittedName>
        <fullName evidence="2">Uncharacterized protein</fullName>
    </submittedName>
</protein>
<dbReference type="EMBL" id="WHWC01000014">
    <property type="protein sequence ID" value="KAG8369886.1"/>
    <property type="molecule type" value="Genomic_DNA"/>
</dbReference>
<evidence type="ECO:0000313" key="3">
    <source>
        <dbReference type="Proteomes" id="UP000826271"/>
    </source>
</evidence>
<comment type="similarity">
    <text evidence="1">Belongs to the caleosin family.</text>
</comment>
<organism evidence="2 3">
    <name type="scientific">Buddleja alternifolia</name>
    <dbReference type="NCBI Taxonomy" id="168488"/>
    <lineage>
        <taxon>Eukaryota</taxon>
        <taxon>Viridiplantae</taxon>
        <taxon>Streptophyta</taxon>
        <taxon>Embryophyta</taxon>
        <taxon>Tracheophyta</taxon>
        <taxon>Spermatophyta</taxon>
        <taxon>Magnoliopsida</taxon>
        <taxon>eudicotyledons</taxon>
        <taxon>Gunneridae</taxon>
        <taxon>Pentapetalae</taxon>
        <taxon>asterids</taxon>
        <taxon>lamiids</taxon>
        <taxon>Lamiales</taxon>
        <taxon>Scrophulariaceae</taxon>
        <taxon>Buddlejeae</taxon>
        <taxon>Buddleja</taxon>
    </lineage>
</organism>
<evidence type="ECO:0000313" key="2">
    <source>
        <dbReference type="EMBL" id="KAG8369886.1"/>
    </source>
</evidence>
<name>A0AAV6WPA9_9LAMI</name>
<dbReference type="GO" id="GO:0005509">
    <property type="term" value="F:calcium ion binding"/>
    <property type="evidence" value="ECO:0007669"/>
    <property type="project" value="TreeGrafter"/>
</dbReference>
<dbReference type="GO" id="GO:0004497">
    <property type="term" value="F:monooxygenase activity"/>
    <property type="evidence" value="ECO:0007669"/>
    <property type="project" value="TreeGrafter"/>
</dbReference>
<dbReference type="Proteomes" id="UP000826271">
    <property type="component" value="Unassembled WGS sequence"/>
</dbReference>
<dbReference type="InterPro" id="IPR007736">
    <property type="entry name" value="Caleosin-related"/>
</dbReference>
<dbReference type="AlphaFoldDB" id="A0AAV6WPA9"/>
<dbReference type="PANTHER" id="PTHR31495:SF20">
    <property type="entry name" value="CALEOSIN-RELATED FAMILY PROTEIN"/>
    <property type="match status" value="1"/>
</dbReference>
<comment type="caution">
    <text evidence="2">The sequence shown here is derived from an EMBL/GenBank/DDBJ whole genome shotgun (WGS) entry which is preliminary data.</text>
</comment>
<reference evidence="2" key="1">
    <citation type="submission" date="2019-10" db="EMBL/GenBank/DDBJ databases">
        <authorList>
            <person name="Zhang R."/>
            <person name="Pan Y."/>
            <person name="Wang J."/>
            <person name="Ma R."/>
            <person name="Yu S."/>
        </authorList>
    </citation>
    <scope>NUCLEOTIDE SEQUENCE</scope>
    <source>
        <strain evidence="2">LA-IB0</strain>
        <tissue evidence="2">Leaf</tissue>
    </source>
</reference>
<gene>
    <name evidence="2" type="ORF">BUALT_Bualt14G0060100</name>
</gene>
<accession>A0AAV6WPA9</accession>
<sequence length="90" mass="10428">MGIFGVELLLEKHNTTKKEVKTWSIKTKSRKKFQQLRLTRIANKGEFLLLYFVAKDQDGFLSKEAIRGCYDGSLFEYLANMHKEAEGKLV</sequence>
<dbReference type="Pfam" id="PF05042">
    <property type="entry name" value="Caleosin"/>
    <property type="match status" value="1"/>
</dbReference>
<dbReference type="PANTHER" id="PTHR31495">
    <property type="entry name" value="PEROXYGENASE 3-RELATED"/>
    <property type="match status" value="1"/>
</dbReference>
<keyword evidence="3" id="KW-1185">Reference proteome</keyword>